<dbReference type="Proteomes" id="UP001181693">
    <property type="component" value="Unassembled WGS sequence"/>
</dbReference>
<sequence length="86" mass="9567">MVLYIQHRSALWRGEGESDGAAPCCSLSPFPCIRIGRQSSSVDPPGRSFGLWTMPTVHTPDFRLISGRCRLSGEKNVMCVRSFRIP</sequence>
<protein>
    <submittedName>
        <fullName evidence="1">Uncharacterized protein</fullName>
    </submittedName>
</protein>
<comment type="caution">
    <text evidence="1">The sequence shown here is derived from an EMBL/GenBank/DDBJ whole genome shotgun (WGS) entry which is preliminary data.</text>
</comment>
<keyword evidence="2" id="KW-1185">Reference proteome</keyword>
<evidence type="ECO:0000313" key="1">
    <source>
        <dbReference type="EMBL" id="DBA21267.1"/>
    </source>
</evidence>
<reference evidence="1" key="1">
    <citation type="thesis" date="2020" institute="ProQuest LLC" country="789 East Eisenhower Parkway, Ann Arbor, MI, USA">
        <title>Comparative Genomics and Chromosome Evolution.</title>
        <authorList>
            <person name="Mudd A.B."/>
        </authorList>
    </citation>
    <scope>NUCLEOTIDE SEQUENCE</scope>
    <source>
        <strain evidence="1">1538</strain>
        <tissue evidence="1">Blood</tissue>
    </source>
</reference>
<dbReference type="AlphaFoldDB" id="A0AAV3A4B7"/>
<accession>A0AAV3A4B7</accession>
<gene>
    <name evidence="1" type="ORF">GDO54_017939</name>
</gene>
<proteinExistence type="predicted"/>
<organism evidence="1 2">
    <name type="scientific">Pyxicephalus adspersus</name>
    <name type="common">African bullfrog</name>
    <dbReference type="NCBI Taxonomy" id="30357"/>
    <lineage>
        <taxon>Eukaryota</taxon>
        <taxon>Metazoa</taxon>
        <taxon>Chordata</taxon>
        <taxon>Craniata</taxon>
        <taxon>Vertebrata</taxon>
        <taxon>Euteleostomi</taxon>
        <taxon>Amphibia</taxon>
        <taxon>Batrachia</taxon>
        <taxon>Anura</taxon>
        <taxon>Neobatrachia</taxon>
        <taxon>Ranoidea</taxon>
        <taxon>Pyxicephalidae</taxon>
        <taxon>Pyxicephalinae</taxon>
        <taxon>Pyxicephalus</taxon>
    </lineage>
</organism>
<dbReference type="EMBL" id="DYDO01000007">
    <property type="protein sequence ID" value="DBA21267.1"/>
    <property type="molecule type" value="Genomic_DNA"/>
</dbReference>
<name>A0AAV3A4B7_PYXAD</name>
<evidence type="ECO:0000313" key="2">
    <source>
        <dbReference type="Proteomes" id="UP001181693"/>
    </source>
</evidence>